<dbReference type="AlphaFoldDB" id="A0A9N9FAF3"/>
<dbReference type="PROSITE" id="PS50195">
    <property type="entry name" value="PX"/>
    <property type="match status" value="1"/>
</dbReference>
<dbReference type="InterPro" id="IPR001683">
    <property type="entry name" value="PX_dom"/>
</dbReference>
<feature type="domain" description="PX" evidence="2">
    <location>
        <begin position="345"/>
        <end position="462"/>
    </location>
</feature>
<evidence type="ECO:0000256" key="1">
    <source>
        <dbReference type="SAM" id="Phobius"/>
    </source>
</evidence>
<dbReference type="Pfam" id="PF00787">
    <property type="entry name" value="PX"/>
    <property type="match status" value="1"/>
</dbReference>
<dbReference type="EMBL" id="CAJVPP010000899">
    <property type="protein sequence ID" value="CAG8520370.1"/>
    <property type="molecule type" value="Genomic_DNA"/>
</dbReference>
<protein>
    <submittedName>
        <fullName evidence="3">12932_t:CDS:1</fullName>
    </submittedName>
</protein>
<proteinExistence type="predicted"/>
<dbReference type="Proteomes" id="UP000789375">
    <property type="component" value="Unassembled WGS sequence"/>
</dbReference>
<dbReference type="GO" id="GO:0035091">
    <property type="term" value="F:phosphatidylinositol binding"/>
    <property type="evidence" value="ECO:0007669"/>
    <property type="project" value="InterPro"/>
</dbReference>
<comment type="caution">
    <text evidence="3">The sequence shown here is derived from an EMBL/GenBank/DDBJ whole genome shotgun (WGS) entry which is preliminary data.</text>
</comment>
<dbReference type="Gene3D" id="3.30.1520.10">
    <property type="entry name" value="Phox-like domain"/>
    <property type="match status" value="1"/>
</dbReference>
<evidence type="ECO:0000259" key="2">
    <source>
        <dbReference type="PROSITE" id="PS50195"/>
    </source>
</evidence>
<evidence type="ECO:0000313" key="3">
    <source>
        <dbReference type="EMBL" id="CAG8520370.1"/>
    </source>
</evidence>
<keyword evidence="1" id="KW-0812">Transmembrane</keyword>
<reference evidence="3" key="1">
    <citation type="submission" date="2021-06" db="EMBL/GenBank/DDBJ databases">
        <authorList>
            <person name="Kallberg Y."/>
            <person name="Tangrot J."/>
            <person name="Rosling A."/>
        </authorList>
    </citation>
    <scope>NUCLEOTIDE SEQUENCE</scope>
    <source>
        <strain evidence="3">87-6 pot B 2015</strain>
    </source>
</reference>
<keyword evidence="4" id="KW-1185">Reference proteome</keyword>
<dbReference type="PANTHER" id="PTHR22775">
    <property type="entry name" value="SORTING NEXIN"/>
    <property type="match status" value="1"/>
</dbReference>
<organism evidence="3 4">
    <name type="scientific">Funneliformis mosseae</name>
    <name type="common">Endomycorrhizal fungus</name>
    <name type="synonym">Glomus mosseae</name>
    <dbReference type="NCBI Taxonomy" id="27381"/>
    <lineage>
        <taxon>Eukaryota</taxon>
        <taxon>Fungi</taxon>
        <taxon>Fungi incertae sedis</taxon>
        <taxon>Mucoromycota</taxon>
        <taxon>Glomeromycotina</taxon>
        <taxon>Glomeromycetes</taxon>
        <taxon>Glomerales</taxon>
        <taxon>Glomeraceae</taxon>
        <taxon>Funneliformis</taxon>
    </lineage>
</organism>
<name>A0A9N9FAF3_FUNMO</name>
<dbReference type="InterPro" id="IPR036871">
    <property type="entry name" value="PX_dom_sf"/>
</dbReference>
<feature type="transmembrane region" description="Helical" evidence="1">
    <location>
        <begin position="68"/>
        <end position="91"/>
    </location>
</feature>
<dbReference type="SUPFAM" id="SSF64268">
    <property type="entry name" value="PX domain"/>
    <property type="match status" value="1"/>
</dbReference>
<keyword evidence="1" id="KW-1133">Transmembrane helix</keyword>
<dbReference type="PANTHER" id="PTHR22775:SF3">
    <property type="entry name" value="SORTING NEXIN-13"/>
    <property type="match status" value="1"/>
</dbReference>
<dbReference type="SMART" id="SM00312">
    <property type="entry name" value="PX"/>
    <property type="match status" value="1"/>
</dbReference>
<evidence type="ECO:0000313" key="4">
    <source>
        <dbReference type="Proteomes" id="UP000789375"/>
    </source>
</evidence>
<accession>A0A9N9FAF3</accession>
<sequence>MSRLFFEIPVMIGAIEISRVALLDPLAKVSLPYFKTTTKHHGYTNALKCASTVALYYLLADNFMFLPIYFLKVAIGTIIGTIFVCSILCNFTPLWEILMTSFVHVTVKDNKASSRDRTSNLDDVIVGNLVVPFKQQQLPYNNNNETLIKTSERNHFLQLGIKLSNENNYKLSFPKKFHRFNQNVQKNFQHEVIIMNASVLVRLNRLLSIPSRSSTSRSRKIFPATIPIFPRKSLLICDSHELKKPLCEFSEKQVHVDAEVYVAPPGDLFLSEKIDKLDQELVYLKEHESLTRELISQKVQQNDLIDEEYESTKKIHQELISQIERIDNQKHQYQVQVQENIISKDVTKITIPAFTIKRENSKKFAIYVIMVQRLDAATGQVKSGWIVPRRYNEFSLLNKYLKKHHSSFVKKFQLPGKTLLNTLDNSFLESRRIQLENFLQGILTNDEICEEKQFLKFLSKEN</sequence>
<keyword evidence="1" id="KW-0472">Membrane</keyword>
<gene>
    <name evidence="3" type="ORF">FMOSSE_LOCUS5000</name>
</gene>